<reference evidence="1 2" key="1">
    <citation type="submission" date="2017-03" db="EMBL/GenBank/DDBJ databases">
        <title>Genome Survey of Euroglyphus maynei.</title>
        <authorList>
            <person name="Arlian L.G."/>
            <person name="Morgan M.S."/>
            <person name="Rider S.D."/>
        </authorList>
    </citation>
    <scope>NUCLEOTIDE SEQUENCE [LARGE SCALE GENOMIC DNA]</scope>
    <source>
        <strain evidence="1">Arlian Lab</strain>
        <tissue evidence="1">Whole body</tissue>
    </source>
</reference>
<proteinExistence type="predicted"/>
<evidence type="ECO:0000313" key="2">
    <source>
        <dbReference type="Proteomes" id="UP000194236"/>
    </source>
</evidence>
<comment type="caution">
    <text evidence="1">The sequence shown here is derived from an EMBL/GenBank/DDBJ whole genome shotgun (WGS) entry which is preliminary data.</text>
</comment>
<sequence length="65" mass="6918">MPPGLPLPGNRLNNVCDIFIIGVCGDDVNGVGGNGTCEYRLGDNVAPFSTAEFRLLMSVPFDCEE</sequence>
<evidence type="ECO:0000313" key="1">
    <source>
        <dbReference type="EMBL" id="OTF83029.1"/>
    </source>
</evidence>
<accession>A0A1Y3BPY1</accession>
<dbReference type="Proteomes" id="UP000194236">
    <property type="component" value="Unassembled WGS sequence"/>
</dbReference>
<organism evidence="1 2">
    <name type="scientific">Euroglyphus maynei</name>
    <name type="common">Mayne's house dust mite</name>
    <dbReference type="NCBI Taxonomy" id="6958"/>
    <lineage>
        <taxon>Eukaryota</taxon>
        <taxon>Metazoa</taxon>
        <taxon>Ecdysozoa</taxon>
        <taxon>Arthropoda</taxon>
        <taxon>Chelicerata</taxon>
        <taxon>Arachnida</taxon>
        <taxon>Acari</taxon>
        <taxon>Acariformes</taxon>
        <taxon>Sarcoptiformes</taxon>
        <taxon>Astigmata</taxon>
        <taxon>Psoroptidia</taxon>
        <taxon>Analgoidea</taxon>
        <taxon>Pyroglyphidae</taxon>
        <taxon>Pyroglyphinae</taxon>
        <taxon>Euroglyphus</taxon>
    </lineage>
</organism>
<dbReference type="AlphaFoldDB" id="A0A1Y3BPY1"/>
<dbReference type="EMBL" id="MUJZ01005569">
    <property type="protein sequence ID" value="OTF83029.1"/>
    <property type="molecule type" value="Genomic_DNA"/>
</dbReference>
<keyword evidence="2" id="KW-1185">Reference proteome</keyword>
<protein>
    <submittedName>
        <fullName evidence="1">Uncharacterized protein</fullName>
    </submittedName>
</protein>
<gene>
    <name evidence="1" type="ORF">BLA29_012076</name>
</gene>
<name>A0A1Y3BPY1_EURMA</name>